<accession>A0A919VKJ2</accession>
<evidence type="ECO:0000256" key="4">
    <source>
        <dbReference type="RuleBase" id="RU000363"/>
    </source>
</evidence>
<evidence type="ECO:0000256" key="1">
    <source>
        <dbReference type="ARBA" id="ARBA00006484"/>
    </source>
</evidence>
<dbReference type="InterPro" id="IPR036291">
    <property type="entry name" value="NAD(P)-bd_dom_sf"/>
</dbReference>
<organism evidence="5 6">
    <name type="scientific">Actinoplanes auranticolor</name>
    <dbReference type="NCBI Taxonomy" id="47988"/>
    <lineage>
        <taxon>Bacteria</taxon>
        <taxon>Bacillati</taxon>
        <taxon>Actinomycetota</taxon>
        <taxon>Actinomycetes</taxon>
        <taxon>Micromonosporales</taxon>
        <taxon>Micromonosporaceae</taxon>
        <taxon>Actinoplanes</taxon>
    </lineage>
</organism>
<protein>
    <submittedName>
        <fullName evidence="5">Dehydrogenase</fullName>
    </submittedName>
</protein>
<keyword evidence="3" id="KW-0560">Oxidoreductase</keyword>
<evidence type="ECO:0000313" key="6">
    <source>
        <dbReference type="Proteomes" id="UP000681340"/>
    </source>
</evidence>
<evidence type="ECO:0000256" key="2">
    <source>
        <dbReference type="ARBA" id="ARBA00022857"/>
    </source>
</evidence>
<evidence type="ECO:0000256" key="3">
    <source>
        <dbReference type="ARBA" id="ARBA00023002"/>
    </source>
</evidence>
<evidence type="ECO:0000313" key="5">
    <source>
        <dbReference type="EMBL" id="GIM66659.1"/>
    </source>
</evidence>
<dbReference type="GO" id="GO:0016616">
    <property type="term" value="F:oxidoreductase activity, acting on the CH-OH group of donors, NAD or NADP as acceptor"/>
    <property type="evidence" value="ECO:0007669"/>
    <property type="project" value="InterPro"/>
</dbReference>
<sequence length="266" mass="27730">MGYDSEPQWCKGGPERRANIGVMSDKQTALVTGANKGLGYEIAAGLGERGYRVAVGARDRARGEAAVQKLQAAGVDAFAVALDVTSDRSVTEAAELIARQEGRLDVLVNNAGISGETGPGWVQDPTTLDLEVVREVVETNVYGVIRVTNALLALLRRSPSPRIVNVSSSVGSLTWQSDPAVDVGPVMAAYSPTKTYLNAVTVHYARQFAGTGILINAACPGLVATDFTGFSGRPAGEAAATPVRLATLPDGGPTGSFFNDDGVVPW</sequence>
<name>A0A919VKJ2_9ACTN</name>
<reference evidence="5" key="1">
    <citation type="submission" date="2021-03" db="EMBL/GenBank/DDBJ databases">
        <title>Whole genome shotgun sequence of Actinoplanes auranticolor NBRC 12245.</title>
        <authorList>
            <person name="Komaki H."/>
            <person name="Tamura T."/>
        </authorList>
    </citation>
    <scope>NUCLEOTIDE SEQUENCE</scope>
    <source>
        <strain evidence="5">NBRC 12245</strain>
    </source>
</reference>
<keyword evidence="6" id="KW-1185">Reference proteome</keyword>
<dbReference type="InterPro" id="IPR002347">
    <property type="entry name" value="SDR_fam"/>
</dbReference>
<dbReference type="Gene3D" id="3.40.50.720">
    <property type="entry name" value="NAD(P)-binding Rossmann-like Domain"/>
    <property type="match status" value="1"/>
</dbReference>
<dbReference type="PANTHER" id="PTHR43490">
    <property type="entry name" value="(+)-NEOMENTHOL DEHYDROGENASE"/>
    <property type="match status" value="1"/>
</dbReference>
<dbReference type="CDD" id="cd05324">
    <property type="entry name" value="carb_red_PTCR-like_SDR_c"/>
    <property type="match status" value="1"/>
</dbReference>
<dbReference type="GO" id="GO:0016020">
    <property type="term" value="C:membrane"/>
    <property type="evidence" value="ECO:0007669"/>
    <property type="project" value="TreeGrafter"/>
</dbReference>
<comment type="caution">
    <text evidence="5">The sequence shown here is derived from an EMBL/GenBank/DDBJ whole genome shotgun (WGS) entry which is preliminary data.</text>
</comment>
<dbReference type="PANTHER" id="PTHR43490:SF99">
    <property type="entry name" value="SHORT-CHAIN DEHYDROGENASE_REDUCTASE"/>
    <property type="match status" value="1"/>
</dbReference>
<dbReference type="SUPFAM" id="SSF51735">
    <property type="entry name" value="NAD(P)-binding Rossmann-fold domains"/>
    <property type="match status" value="1"/>
</dbReference>
<dbReference type="PRINTS" id="PR00081">
    <property type="entry name" value="GDHRDH"/>
</dbReference>
<dbReference type="PRINTS" id="PR00080">
    <property type="entry name" value="SDRFAMILY"/>
</dbReference>
<dbReference type="EMBL" id="BOQL01000021">
    <property type="protein sequence ID" value="GIM66659.1"/>
    <property type="molecule type" value="Genomic_DNA"/>
</dbReference>
<gene>
    <name evidence="5" type="ORF">Aau02nite_23870</name>
</gene>
<proteinExistence type="inferred from homology"/>
<dbReference type="InterPro" id="IPR045313">
    <property type="entry name" value="CBR1-like"/>
</dbReference>
<dbReference type="Proteomes" id="UP000681340">
    <property type="component" value="Unassembled WGS sequence"/>
</dbReference>
<dbReference type="AlphaFoldDB" id="A0A919VKJ2"/>
<dbReference type="Pfam" id="PF00106">
    <property type="entry name" value="adh_short"/>
    <property type="match status" value="1"/>
</dbReference>
<keyword evidence="2" id="KW-0521">NADP</keyword>
<comment type="similarity">
    <text evidence="1 4">Belongs to the short-chain dehydrogenases/reductases (SDR) family.</text>
</comment>